<keyword evidence="3" id="KW-0223">Dioxygenase</keyword>
<dbReference type="InterPro" id="IPR005123">
    <property type="entry name" value="Oxoglu/Fe-dep_dioxygenase_dom"/>
</dbReference>
<evidence type="ECO:0000256" key="4">
    <source>
        <dbReference type="ARBA" id="ARBA00023002"/>
    </source>
</evidence>
<dbReference type="InterPro" id="IPR050231">
    <property type="entry name" value="Iron_ascorbate_oxido_reductase"/>
</dbReference>
<dbReference type="GO" id="GO:0046872">
    <property type="term" value="F:metal ion binding"/>
    <property type="evidence" value="ECO:0007669"/>
    <property type="project" value="UniProtKB-KW"/>
</dbReference>
<dbReference type="InterPro" id="IPR026992">
    <property type="entry name" value="DIOX_N"/>
</dbReference>
<gene>
    <name evidence="13" type="primary">LOC107475835</name>
</gene>
<evidence type="ECO:0000313" key="12">
    <source>
        <dbReference type="Proteomes" id="UP000515211"/>
    </source>
</evidence>
<organism evidence="12 13">
    <name type="scientific">Arachis duranensis</name>
    <name type="common">Wild peanut</name>
    <dbReference type="NCBI Taxonomy" id="130453"/>
    <lineage>
        <taxon>Eukaryota</taxon>
        <taxon>Viridiplantae</taxon>
        <taxon>Streptophyta</taxon>
        <taxon>Embryophyta</taxon>
        <taxon>Tracheophyta</taxon>
        <taxon>Spermatophyta</taxon>
        <taxon>Magnoliopsida</taxon>
        <taxon>eudicotyledons</taxon>
        <taxon>Gunneridae</taxon>
        <taxon>Pentapetalae</taxon>
        <taxon>rosids</taxon>
        <taxon>fabids</taxon>
        <taxon>Fabales</taxon>
        <taxon>Fabaceae</taxon>
        <taxon>Papilionoideae</taxon>
        <taxon>50 kb inversion clade</taxon>
        <taxon>dalbergioids sensu lato</taxon>
        <taxon>Dalbergieae</taxon>
        <taxon>Pterocarpus clade</taxon>
        <taxon>Arachis</taxon>
    </lineage>
</organism>
<evidence type="ECO:0000256" key="3">
    <source>
        <dbReference type="ARBA" id="ARBA00022964"/>
    </source>
</evidence>
<reference evidence="13" key="2">
    <citation type="submission" date="2025-08" db="UniProtKB">
        <authorList>
            <consortium name="RefSeq"/>
        </authorList>
    </citation>
    <scope>IDENTIFICATION</scope>
    <source>
        <tissue evidence="13">Whole plant</tissue>
    </source>
</reference>
<reference evidence="12" key="1">
    <citation type="journal article" date="2016" name="Nat. Genet.">
        <title>The genome sequences of Arachis duranensis and Arachis ipaensis, the diploid ancestors of cultivated peanut.</title>
        <authorList>
            <person name="Bertioli D.J."/>
            <person name="Cannon S.B."/>
            <person name="Froenicke L."/>
            <person name="Huang G."/>
            <person name="Farmer A.D."/>
            <person name="Cannon E.K."/>
            <person name="Liu X."/>
            <person name="Gao D."/>
            <person name="Clevenger J."/>
            <person name="Dash S."/>
            <person name="Ren L."/>
            <person name="Moretzsohn M.C."/>
            <person name="Shirasawa K."/>
            <person name="Huang W."/>
            <person name="Vidigal B."/>
            <person name="Abernathy B."/>
            <person name="Chu Y."/>
            <person name="Niederhuth C.E."/>
            <person name="Umale P."/>
            <person name="Araujo A.C."/>
            <person name="Kozik A."/>
            <person name="Kim K.D."/>
            <person name="Burow M.D."/>
            <person name="Varshney R.K."/>
            <person name="Wang X."/>
            <person name="Zhang X."/>
            <person name="Barkley N."/>
            <person name="Guimaraes P.M."/>
            <person name="Isobe S."/>
            <person name="Guo B."/>
            <person name="Liao B."/>
            <person name="Stalker H.T."/>
            <person name="Schmitz R.J."/>
            <person name="Scheffler B.E."/>
            <person name="Leal-Bertioli S.C."/>
            <person name="Xun X."/>
            <person name="Jackson S.A."/>
            <person name="Michelmore R."/>
            <person name="Ozias-Akins P."/>
        </authorList>
    </citation>
    <scope>NUCLEOTIDE SEQUENCE [LARGE SCALE GENOMIC DNA]</scope>
    <source>
        <strain evidence="12">cv. V14167</strain>
    </source>
</reference>
<dbReference type="KEGG" id="adu:107475835"/>
<evidence type="ECO:0000313" key="13">
    <source>
        <dbReference type="RefSeq" id="XP_052113921.1"/>
    </source>
</evidence>
<dbReference type="RefSeq" id="XP_052113921.1">
    <property type="nucleotide sequence ID" value="XM_052257961.1"/>
</dbReference>
<name>A0A9C6TC98_ARADU</name>
<keyword evidence="2 10" id="KW-0479">Metal-binding</keyword>
<evidence type="ECO:0000256" key="7">
    <source>
        <dbReference type="ARBA" id="ARBA00052204"/>
    </source>
</evidence>
<dbReference type="InterPro" id="IPR044861">
    <property type="entry name" value="IPNS-like_FE2OG_OXY"/>
</dbReference>
<evidence type="ECO:0000256" key="1">
    <source>
        <dbReference type="ARBA" id="ARBA00004972"/>
    </source>
</evidence>
<comment type="similarity">
    <text evidence="8">Belongs to the iron/ascorbate-dependent oxidoreductase family. GA2OX subfamily.</text>
</comment>
<dbReference type="PANTHER" id="PTHR47990">
    <property type="entry name" value="2-OXOGLUTARATE (2OG) AND FE(II)-DEPENDENT OXYGENASE SUPERFAMILY PROTEIN-RELATED"/>
    <property type="match status" value="1"/>
</dbReference>
<evidence type="ECO:0000256" key="2">
    <source>
        <dbReference type="ARBA" id="ARBA00022723"/>
    </source>
</evidence>
<keyword evidence="4 10" id="KW-0560">Oxidoreductase</keyword>
<dbReference type="Pfam" id="PF03171">
    <property type="entry name" value="2OG-FeII_Oxy"/>
    <property type="match status" value="1"/>
</dbReference>
<comment type="pathway">
    <text evidence="1">Hormone biosynthesis.</text>
</comment>
<comment type="pathway">
    <text evidence="6">Plant hormone biosynthesis; gibberellin biosynthesis.</text>
</comment>
<dbReference type="AlphaFoldDB" id="A0A9C6TC98"/>
<dbReference type="FunFam" id="2.60.120.330:FF:000025">
    <property type="entry name" value="Gibberellin 2-beta-dioxygenase 2"/>
    <property type="match status" value="1"/>
</dbReference>
<proteinExistence type="inferred from homology"/>
<evidence type="ECO:0000256" key="8">
    <source>
        <dbReference type="ARBA" id="ARBA00061282"/>
    </source>
</evidence>
<feature type="domain" description="Fe2OG dioxygenase" evidence="11">
    <location>
        <begin position="192"/>
        <end position="308"/>
    </location>
</feature>
<keyword evidence="12" id="KW-1185">Reference proteome</keyword>
<dbReference type="Pfam" id="PF14226">
    <property type="entry name" value="DIOX_N"/>
    <property type="match status" value="1"/>
</dbReference>
<dbReference type="InterPro" id="IPR027443">
    <property type="entry name" value="IPNS-like_sf"/>
</dbReference>
<keyword evidence="5 10" id="KW-0408">Iron</keyword>
<dbReference type="SUPFAM" id="SSF51197">
    <property type="entry name" value="Clavaminate synthase-like"/>
    <property type="match status" value="1"/>
</dbReference>
<dbReference type="GO" id="GO:0009685">
    <property type="term" value="P:gibberellin metabolic process"/>
    <property type="evidence" value="ECO:0007669"/>
    <property type="project" value="UniProtKB-ARBA"/>
</dbReference>
<accession>A0A9C6TC98</accession>
<evidence type="ECO:0000259" key="11">
    <source>
        <dbReference type="PROSITE" id="PS51471"/>
    </source>
</evidence>
<dbReference type="Gene3D" id="2.60.120.330">
    <property type="entry name" value="B-lactam Antibiotic, Isopenicillin N Synthase, Chain"/>
    <property type="match status" value="1"/>
</dbReference>
<comment type="catalytic activity">
    <reaction evidence="7">
        <text>gibberellin A1 + 2-oxoglutarate + O2 = gibberellin A8 + succinate + CO2</text>
        <dbReference type="Rhea" id="RHEA:15005"/>
        <dbReference type="ChEBI" id="CHEBI:15379"/>
        <dbReference type="ChEBI" id="CHEBI:16526"/>
        <dbReference type="ChEBI" id="CHEBI:16810"/>
        <dbReference type="ChEBI" id="CHEBI:30031"/>
        <dbReference type="ChEBI" id="CHEBI:58524"/>
        <dbReference type="ChEBI" id="CHEBI:58594"/>
        <dbReference type="EC" id="1.14.11.13"/>
    </reaction>
</comment>
<dbReference type="GeneID" id="107475835"/>
<dbReference type="EC" id="1.14.11.13" evidence="9"/>
<evidence type="ECO:0000256" key="5">
    <source>
        <dbReference type="ARBA" id="ARBA00023004"/>
    </source>
</evidence>
<dbReference type="GO" id="GO:0045543">
    <property type="term" value="F:gibberellin 2-beta-dioxygenase activity"/>
    <property type="evidence" value="ECO:0007669"/>
    <property type="project" value="UniProtKB-EC"/>
</dbReference>
<dbReference type="Proteomes" id="UP000515211">
    <property type="component" value="Chromosome 2"/>
</dbReference>
<protein>
    <recommendedName>
        <fullName evidence="9">gibberellin 2beta-dioxygenase</fullName>
        <ecNumber evidence="9">1.14.11.13</ecNumber>
    </recommendedName>
</protein>
<sequence>MELKSRGKTLLFQAILFQWYCEPLLLHKKQDKLGQKTKEETTMEIPTIDLSMKNRIELSKQVVKACEEFGIFKVVNHNVPREVVVRMEEEGAEFFAKSNSEKQQAKPFGYGCKNIGNNGDVGELEYLLFPTNPQFISESSKSISNHPNKFSGAVNNYIEGAKGVACEILNLVVEGLGVQDKFALSKLIKDVESDSLLRINHYPPSMTTDSEMDPCATGNTNNTIGFGEHSDPQILTIMRFNDVAGLQATTHDGIWFTVPPDPHNFFALVGDALQVLFFSNERFTSVRHRVLITDSLKTRTSIMYFGAPPLNCLITPLPEMVKPPQNPSRYKPFTWDDYKKAMYSCRLGDSRLDPFKVHND</sequence>
<evidence type="ECO:0000256" key="10">
    <source>
        <dbReference type="RuleBase" id="RU003682"/>
    </source>
</evidence>
<dbReference type="PROSITE" id="PS51471">
    <property type="entry name" value="FE2OG_OXY"/>
    <property type="match status" value="1"/>
</dbReference>
<evidence type="ECO:0000256" key="9">
    <source>
        <dbReference type="ARBA" id="ARBA00066708"/>
    </source>
</evidence>
<evidence type="ECO:0000256" key="6">
    <source>
        <dbReference type="ARBA" id="ARBA00037909"/>
    </source>
</evidence>